<dbReference type="EMBL" id="JAAZSQ010000005">
    <property type="protein sequence ID" value="NKX54471.1"/>
    <property type="molecule type" value="Genomic_DNA"/>
</dbReference>
<proteinExistence type="inferred from homology"/>
<dbReference type="Pfam" id="PF00005">
    <property type="entry name" value="ABC_tran"/>
    <property type="match status" value="1"/>
</dbReference>
<keyword evidence="2" id="KW-0813">Transport</keyword>
<comment type="caution">
    <text evidence="6">The sequence shown here is derived from an EMBL/GenBank/DDBJ whole genome shotgun (WGS) entry which is preliminary data.</text>
</comment>
<protein>
    <submittedName>
        <fullName evidence="6">ABC transporter ATP-binding protein</fullName>
    </submittedName>
</protein>
<evidence type="ECO:0000259" key="5">
    <source>
        <dbReference type="PROSITE" id="PS50893"/>
    </source>
</evidence>
<evidence type="ECO:0000256" key="4">
    <source>
        <dbReference type="ARBA" id="ARBA00022840"/>
    </source>
</evidence>
<dbReference type="PANTHER" id="PTHR43776:SF7">
    <property type="entry name" value="D,D-DIPEPTIDE TRANSPORT ATP-BINDING PROTEIN DDPF-RELATED"/>
    <property type="match status" value="1"/>
</dbReference>
<keyword evidence="4 6" id="KW-0067">ATP-binding</keyword>
<dbReference type="AlphaFoldDB" id="A0A7X6HEE4"/>
<evidence type="ECO:0000256" key="3">
    <source>
        <dbReference type="ARBA" id="ARBA00022741"/>
    </source>
</evidence>
<dbReference type="PROSITE" id="PS50893">
    <property type="entry name" value="ABC_TRANSPORTER_2"/>
    <property type="match status" value="1"/>
</dbReference>
<dbReference type="GO" id="GO:0055085">
    <property type="term" value="P:transmembrane transport"/>
    <property type="evidence" value="ECO:0007669"/>
    <property type="project" value="UniProtKB-ARBA"/>
</dbReference>
<feature type="domain" description="ABC transporter" evidence="5">
    <location>
        <begin position="23"/>
        <end position="265"/>
    </location>
</feature>
<dbReference type="GO" id="GO:0016887">
    <property type="term" value="F:ATP hydrolysis activity"/>
    <property type="evidence" value="ECO:0007669"/>
    <property type="project" value="InterPro"/>
</dbReference>
<dbReference type="GO" id="GO:0005524">
    <property type="term" value="F:ATP binding"/>
    <property type="evidence" value="ECO:0007669"/>
    <property type="project" value="UniProtKB-KW"/>
</dbReference>
<dbReference type="PANTHER" id="PTHR43776">
    <property type="entry name" value="TRANSPORT ATP-BINDING PROTEIN"/>
    <property type="match status" value="1"/>
</dbReference>
<dbReference type="Gene3D" id="3.40.50.300">
    <property type="entry name" value="P-loop containing nucleotide triphosphate hydrolases"/>
    <property type="match status" value="1"/>
</dbReference>
<dbReference type="SMART" id="SM00382">
    <property type="entry name" value="AAA"/>
    <property type="match status" value="1"/>
</dbReference>
<evidence type="ECO:0000313" key="6">
    <source>
        <dbReference type="EMBL" id="NKX54471.1"/>
    </source>
</evidence>
<reference evidence="6 7" key="1">
    <citation type="submission" date="2020-04" db="EMBL/GenBank/DDBJ databases">
        <title>Arthrobacter sp. nov.</title>
        <authorList>
            <person name="Liu S."/>
        </authorList>
    </citation>
    <scope>NUCLEOTIDE SEQUENCE [LARGE SCALE GENOMIC DNA]</scope>
    <source>
        <strain evidence="6 7">E918</strain>
    </source>
</reference>
<dbReference type="PROSITE" id="PS00211">
    <property type="entry name" value="ABC_TRANSPORTER_1"/>
    <property type="match status" value="1"/>
</dbReference>
<dbReference type="InterPro" id="IPR003439">
    <property type="entry name" value="ABC_transporter-like_ATP-bd"/>
</dbReference>
<name>A0A7X6HEE4_9MICC</name>
<evidence type="ECO:0000256" key="2">
    <source>
        <dbReference type="ARBA" id="ARBA00022448"/>
    </source>
</evidence>
<evidence type="ECO:0000256" key="1">
    <source>
        <dbReference type="ARBA" id="ARBA00005417"/>
    </source>
</evidence>
<keyword evidence="3" id="KW-0547">Nucleotide-binding</keyword>
<dbReference type="InterPro" id="IPR003593">
    <property type="entry name" value="AAA+_ATPase"/>
</dbReference>
<dbReference type="CDD" id="cd03257">
    <property type="entry name" value="ABC_NikE_OppD_transporters"/>
    <property type="match status" value="1"/>
</dbReference>
<sequence length="288" mass="31006">MTHQTATPAAPQAPAGSTDCPMLSVQDLTVVLGSGARSATILKKVSLDVRRGRTVGLVGESGSGKSTLARTLVGALPPSSGRIVFNGAEVGRMTRAHTRKLRRQVQLIPQDPYSSLNPRRTIGQALAEAIDPLRADPVRERFRISHWLAKVSLDPEAAGRYPHEFSGGQRQRIAIARALAVEPELVIADEITSALDLTTQAEILNLLADLRRELGLTMLFISHNLAVVRHVSDEVVVLYRGDVVESGNVDRVYAAPEHPYTRRLLDSVPGGPGFNIDADLEPADRAAG</sequence>
<dbReference type="InterPro" id="IPR027417">
    <property type="entry name" value="P-loop_NTPase"/>
</dbReference>
<dbReference type="InterPro" id="IPR017871">
    <property type="entry name" value="ABC_transporter-like_CS"/>
</dbReference>
<keyword evidence="7" id="KW-1185">Reference proteome</keyword>
<evidence type="ECO:0000313" key="7">
    <source>
        <dbReference type="Proteomes" id="UP000544090"/>
    </source>
</evidence>
<organism evidence="6 7">
    <name type="scientific">Arthrobacter mobilis</name>
    <dbReference type="NCBI Taxonomy" id="2724944"/>
    <lineage>
        <taxon>Bacteria</taxon>
        <taxon>Bacillati</taxon>
        <taxon>Actinomycetota</taxon>
        <taxon>Actinomycetes</taxon>
        <taxon>Micrococcales</taxon>
        <taxon>Micrococcaceae</taxon>
        <taxon>Arthrobacter</taxon>
    </lineage>
</organism>
<dbReference type="SUPFAM" id="SSF52540">
    <property type="entry name" value="P-loop containing nucleoside triphosphate hydrolases"/>
    <property type="match status" value="1"/>
</dbReference>
<gene>
    <name evidence="6" type="ORF">HGG74_07920</name>
</gene>
<dbReference type="RefSeq" id="WP_168485804.1">
    <property type="nucleotide sequence ID" value="NZ_JAAZSQ010000005.1"/>
</dbReference>
<comment type="similarity">
    <text evidence="1">Belongs to the ABC transporter superfamily.</text>
</comment>
<dbReference type="Proteomes" id="UP000544090">
    <property type="component" value="Unassembled WGS sequence"/>
</dbReference>
<accession>A0A7X6HEE4</accession>
<dbReference type="InterPro" id="IPR050319">
    <property type="entry name" value="ABC_transp_ATP-bind"/>
</dbReference>